<protein>
    <submittedName>
        <fullName evidence="3">Folate-binding protein</fullName>
    </submittedName>
</protein>
<sequence length="380" mass="40192">MLDIEGAVAAEWPDEGVASHYGDPAREGRTLSQTRVLVDRSNRGVVKITGPDRLSWLHSLTSQYLERLAPGDTREALLLSPQGHLEHHLTLTDDGAATWIHVEPHTAKALTEYLNSMRFMLRVEVEDLSGVLVVQTLAGPLPAEGGVISRTDAAASLPAPQSSPGGATPRTPRDAPDGTAIVSGAYGDAAPAAIMTNPFGIDLIVKPEATRQLAAAFPVAGMWAFEAARIAARIPRPGLDTDHKTLPHEIGLIESAVHLSKGCYRGQETVARIHNLGHPPRRLVFLHLDGSMDQLPAHGSPLTLADGTQVGFTGSAARHFELGPIGLGLVKRSVDVAAPLLADGVAAAQEVIVPPDAGANVKVTLRRDSLPQPPAGRRML</sequence>
<organism evidence="3 4">
    <name type="scientific">Trebonia kvetii</name>
    <dbReference type="NCBI Taxonomy" id="2480626"/>
    <lineage>
        <taxon>Bacteria</taxon>
        <taxon>Bacillati</taxon>
        <taxon>Actinomycetota</taxon>
        <taxon>Actinomycetes</taxon>
        <taxon>Streptosporangiales</taxon>
        <taxon>Treboniaceae</taxon>
        <taxon>Trebonia</taxon>
    </lineage>
</organism>
<name>A0A6P2BT03_9ACTN</name>
<dbReference type="InterPro" id="IPR027266">
    <property type="entry name" value="TrmE/GcvT-like"/>
</dbReference>
<dbReference type="InterPro" id="IPR045179">
    <property type="entry name" value="YgfZ/GcvT"/>
</dbReference>
<dbReference type="Gene3D" id="3.30.1360.120">
    <property type="entry name" value="Probable tRNA modification gtpase trme, domain 1"/>
    <property type="match status" value="1"/>
</dbReference>
<dbReference type="GO" id="GO:0016226">
    <property type="term" value="P:iron-sulfur cluster assembly"/>
    <property type="evidence" value="ECO:0007669"/>
    <property type="project" value="TreeGrafter"/>
</dbReference>
<reference evidence="3 4" key="1">
    <citation type="submission" date="2018-11" db="EMBL/GenBank/DDBJ databases">
        <title>Trebonia kvetii gen.nov., sp.nov., a novel acidophilic actinobacterium, and proposal of the new actinobacterial family Treboniaceae fam. nov.</title>
        <authorList>
            <person name="Rapoport D."/>
            <person name="Sagova-Mareckova M."/>
            <person name="Sedlacek I."/>
            <person name="Provaznik J."/>
            <person name="Kralova S."/>
            <person name="Pavlinic D."/>
            <person name="Benes V."/>
            <person name="Kopecky J."/>
        </authorList>
    </citation>
    <scope>NUCLEOTIDE SEQUENCE [LARGE SCALE GENOMIC DNA]</scope>
    <source>
        <strain evidence="3 4">15Tr583</strain>
    </source>
</reference>
<accession>A0A6P2BT03</accession>
<dbReference type="AlphaFoldDB" id="A0A6P2BT03"/>
<keyword evidence="1" id="KW-0809">Transit peptide</keyword>
<keyword evidence="4" id="KW-1185">Reference proteome</keyword>
<dbReference type="EMBL" id="RPFW01000006">
    <property type="protein sequence ID" value="TVZ01501.1"/>
    <property type="molecule type" value="Genomic_DNA"/>
</dbReference>
<dbReference type="NCBIfam" id="TIGR03317">
    <property type="entry name" value="ygfZ_signature"/>
    <property type="match status" value="1"/>
</dbReference>
<evidence type="ECO:0000256" key="2">
    <source>
        <dbReference type="SAM" id="MobiDB-lite"/>
    </source>
</evidence>
<evidence type="ECO:0000313" key="3">
    <source>
        <dbReference type="EMBL" id="TVZ01501.1"/>
    </source>
</evidence>
<dbReference type="PANTHER" id="PTHR22602">
    <property type="entry name" value="TRANSFERASE CAF17, MITOCHONDRIAL-RELATED"/>
    <property type="match status" value="1"/>
</dbReference>
<feature type="region of interest" description="Disordered" evidence="2">
    <location>
        <begin position="155"/>
        <end position="178"/>
    </location>
</feature>
<gene>
    <name evidence="3" type="ORF">EAS64_28760</name>
</gene>
<dbReference type="RefSeq" id="WP_145858152.1">
    <property type="nucleotide sequence ID" value="NZ_RPFW01000006.1"/>
</dbReference>
<feature type="compositionally biased region" description="Low complexity" evidence="2">
    <location>
        <begin position="155"/>
        <end position="167"/>
    </location>
</feature>
<proteinExistence type="predicted"/>
<evidence type="ECO:0000256" key="1">
    <source>
        <dbReference type="ARBA" id="ARBA00022946"/>
    </source>
</evidence>
<dbReference type="PANTHER" id="PTHR22602:SF0">
    <property type="entry name" value="TRANSFERASE CAF17, MITOCHONDRIAL-RELATED"/>
    <property type="match status" value="1"/>
</dbReference>
<dbReference type="SUPFAM" id="SSF103025">
    <property type="entry name" value="Folate-binding domain"/>
    <property type="match status" value="1"/>
</dbReference>
<comment type="caution">
    <text evidence="3">The sequence shown here is derived from an EMBL/GenBank/DDBJ whole genome shotgun (WGS) entry which is preliminary data.</text>
</comment>
<dbReference type="Proteomes" id="UP000460272">
    <property type="component" value="Unassembled WGS sequence"/>
</dbReference>
<evidence type="ECO:0000313" key="4">
    <source>
        <dbReference type="Proteomes" id="UP000460272"/>
    </source>
</evidence>
<dbReference type="OrthoDB" id="9796287at2"/>
<dbReference type="InterPro" id="IPR017703">
    <property type="entry name" value="YgfZ/GCV_T_CS"/>
</dbReference>
<dbReference type="PIRSF" id="PIRSF006487">
    <property type="entry name" value="GcvT"/>
    <property type="match status" value="1"/>
</dbReference>